<organism evidence="2 3">
    <name type="scientific">Bifidobacterium reuteri DSM 23975</name>
    <dbReference type="NCBI Taxonomy" id="1437610"/>
    <lineage>
        <taxon>Bacteria</taxon>
        <taxon>Bacillati</taxon>
        <taxon>Actinomycetota</taxon>
        <taxon>Actinomycetes</taxon>
        <taxon>Bifidobacteriales</taxon>
        <taxon>Bifidobacteriaceae</taxon>
        <taxon>Bifidobacterium</taxon>
    </lineage>
</organism>
<accession>A0A087CNP2</accession>
<protein>
    <submittedName>
        <fullName evidence="2">Uncharacterized protein</fullName>
    </submittedName>
</protein>
<reference evidence="2 3" key="1">
    <citation type="submission" date="2014-03" db="EMBL/GenBank/DDBJ databases">
        <title>Genomics of Bifidobacteria.</title>
        <authorList>
            <person name="Ventura M."/>
            <person name="Milani C."/>
            <person name="Lugli G.A."/>
        </authorList>
    </citation>
    <scope>NUCLEOTIDE SEQUENCE [LARGE SCALE GENOMIC DNA]</scope>
    <source>
        <strain evidence="2 3">DSM 23975</strain>
    </source>
</reference>
<feature type="region of interest" description="Disordered" evidence="1">
    <location>
        <begin position="101"/>
        <end position="129"/>
    </location>
</feature>
<dbReference type="AlphaFoldDB" id="A0A087CNP2"/>
<evidence type="ECO:0000256" key="1">
    <source>
        <dbReference type="SAM" id="MobiDB-lite"/>
    </source>
</evidence>
<dbReference type="EMBL" id="JGZK01000016">
    <property type="protein sequence ID" value="KFI84892.1"/>
    <property type="molecule type" value="Genomic_DNA"/>
</dbReference>
<proteinExistence type="predicted"/>
<evidence type="ECO:0000313" key="3">
    <source>
        <dbReference type="Proteomes" id="UP000028984"/>
    </source>
</evidence>
<keyword evidence="3" id="KW-1185">Reference proteome</keyword>
<gene>
    <name evidence="2" type="ORF">BREU_2274</name>
</gene>
<dbReference type="Proteomes" id="UP000028984">
    <property type="component" value="Unassembled WGS sequence"/>
</dbReference>
<comment type="caution">
    <text evidence="2">The sequence shown here is derived from an EMBL/GenBank/DDBJ whole genome shotgun (WGS) entry which is preliminary data.</text>
</comment>
<dbReference type="STRING" id="1437610.BREU_2274"/>
<evidence type="ECO:0000313" key="2">
    <source>
        <dbReference type="EMBL" id="KFI84892.1"/>
    </source>
</evidence>
<sequence length="129" mass="13250">MARIRVRCESETVWSSAGSISQSLGSGTDCSISDVAMPKSTGCPSCCAASVHRLSISRLRWVRVSLIAGDTGPVITVGAELAIHGDERSSGLMVRADATPGVWGRVQPDGSSSNTPGGGVGNMSFMTPP</sequence>
<name>A0A087CNP2_9BIFI</name>